<dbReference type="Proteomes" id="UP000030636">
    <property type="component" value="Chromosome"/>
</dbReference>
<dbReference type="InterPro" id="IPR036477">
    <property type="entry name" value="Formyl_transf_N_sf"/>
</dbReference>
<dbReference type="Pfam" id="PF00551">
    <property type="entry name" value="Formyl_trans_N"/>
    <property type="match status" value="1"/>
</dbReference>
<dbReference type="CDD" id="cd08704">
    <property type="entry name" value="Met_tRNA_FMT_C"/>
    <property type="match status" value="1"/>
</dbReference>
<dbReference type="EMBL" id="CP007457">
    <property type="protein sequence ID" value="AIZ16105.1"/>
    <property type="molecule type" value="Genomic_DNA"/>
</dbReference>
<dbReference type="InterPro" id="IPR005794">
    <property type="entry name" value="Fmt"/>
</dbReference>
<protein>
    <recommendedName>
        <fullName evidence="2 5">Methionyl-tRNA formyltransferase</fullName>
        <ecNumber evidence="2 5">2.1.2.9</ecNumber>
    </recommendedName>
</protein>
<feature type="domain" description="Formyl transferase C-terminal" evidence="7">
    <location>
        <begin position="205"/>
        <end position="313"/>
    </location>
</feature>
<dbReference type="HOGENOM" id="CLU_033347_1_0_11"/>
<feature type="binding site" evidence="5">
    <location>
        <begin position="111"/>
        <end position="114"/>
    </location>
    <ligand>
        <name>(6S)-5,6,7,8-tetrahydrofolate</name>
        <dbReference type="ChEBI" id="CHEBI:57453"/>
    </ligand>
</feature>
<reference evidence="8 9" key="1">
    <citation type="journal article" date="2015" name="Genome Announc.">
        <title>Bifidobacterium pseudolongum Strain PV8-2, Isolated from a Stool Sample of an Anemic Kenyan Infant.</title>
        <authorList>
            <person name="Vazquez-Gutierrez P."/>
            <person name="Lacroix C."/>
            <person name="Chassard C."/>
            <person name="Klumpp J."/>
            <person name="Stevens M.J."/>
            <person name="Jans C."/>
        </authorList>
    </citation>
    <scope>NUCLEOTIDE SEQUENCE [LARGE SCALE GENOMIC DNA]</scope>
    <source>
        <strain evidence="8 9">PV8-2</strain>
    </source>
</reference>
<dbReference type="SUPFAM" id="SSF53328">
    <property type="entry name" value="Formyltransferase"/>
    <property type="match status" value="1"/>
</dbReference>
<dbReference type="GO" id="GO:0005829">
    <property type="term" value="C:cytosol"/>
    <property type="evidence" value="ECO:0007669"/>
    <property type="project" value="TreeGrafter"/>
</dbReference>
<comment type="catalytic activity">
    <reaction evidence="5">
        <text>L-methionyl-tRNA(fMet) + (6R)-10-formyltetrahydrofolate = N-formyl-L-methionyl-tRNA(fMet) + (6S)-5,6,7,8-tetrahydrofolate + H(+)</text>
        <dbReference type="Rhea" id="RHEA:24380"/>
        <dbReference type="Rhea" id="RHEA-COMP:9952"/>
        <dbReference type="Rhea" id="RHEA-COMP:9953"/>
        <dbReference type="ChEBI" id="CHEBI:15378"/>
        <dbReference type="ChEBI" id="CHEBI:57453"/>
        <dbReference type="ChEBI" id="CHEBI:78530"/>
        <dbReference type="ChEBI" id="CHEBI:78844"/>
        <dbReference type="ChEBI" id="CHEBI:195366"/>
        <dbReference type="EC" id="2.1.2.9"/>
    </reaction>
</comment>
<accession>A0A0A7IA54</accession>
<gene>
    <name evidence="5" type="primary">fmt</name>
    <name evidence="8" type="ORF">AH67_03505</name>
</gene>
<dbReference type="HAMAP" id="MF_00182">
    <property type="entry name" value="Formyl_trans"/>
    <property type="match status" value="1"/>
</dbReference>
<feature type="domain" description="Formyl transferase N-terminal" evidence="6">
    <location>
        <begin position="4"/>
        <end position="179"/>
    </location>
</feature>
<dbReference type="PANTHER" id="PTHR11138:SF5">
    <property type="entry name" value="METHIONYL-TRNA FORMYLTRANSFERASE, MITOCHONDRIAL"/>
    <property type="match status" value="1"/>
</dbReference>
<name>A0A0A7IA54_9BIFI</name>
<dbReference type="EC" id="2.1.2.9" evidence="2 5"/>
<dbReference type="NCBIfam" id="TIGR00460">
    <property type="entry name" value="fmt"/>
    <property type="match status" value="1"/>
</dbReference>
<evidence type="ECO:0000259" key="6">
    <source>
        <dbReference type="Pfam" id="PF00551"/>
    </source>
</evidence>
<keyword evidence="4 5" id="KW-0648">Protein biosynthesis</keyword>
<keyword evidence="3 5" id="KW-0808">Transferase</keyword>
<dbReference type="InterPro" id="IPR044135">
    <property type="entry name" value="Met-tRNA-FMT_C"/>
</dbReference>
<evidence type="ECO:0000256" key="5">
    <source>
        <dbReference type="HAMAP-Rule" id="MF_00182"/>
    </source>
</evidence>
<dbReference type="InterPro" id="IPR041711">
    <property type="entry name" value="Met-tRNA-FMT_N"/>
</dbReference>
<dbReference type="RefSeq" id="WP_039171616.1">
    <property type="nucleotide sequence ID" value="NZ_CP007457.1"/>
</dbReference>
<dbReference type="PANTHER" id="PTHR11138">
    <property type="entry name" value="METHIONYL-TRNA FORMYLTRANSFERASE"/>
    <property type="match status" value="1"/>
</dbReference>
<comment type="similarity">
    <text evidence="1 5">Belongs to the Fmt family.</text>
</comment>
<keyword evidence="9" id="KW-1185">Reference proteome</keyword>
<organism evidence="8 9">
    <name type="scientific">Bifidobacterium pseudolongum PV8-2</name>
    <dbReference type="NCBI Taxonomy" id="1447715"/>
    <lineage>
        <taxon>Bacteria</taxon>
        <taxon>Bacillati</taxon>
        <taxon>Actinomycetota</taxon>
        <taxon>Actinomycetes</taxon>
        <taxon>Bifidobacteriales</taxon>
        <taxon>Bifidobacteriaceae</taxon>
        <taxon>Bifidobacterium</taxon>
    </lineage>
</organism>
<evidence type="ECO:0000259" key="7">
    <source>
        <dbReference type="Pfam" id="PF02911"/>
    </source>
</evidence>
<dbReference type="OrthoDB" id="9802815at2"/>
<evidence type="ECO:0000256" key="1">
    <source>
        <dbReference type="ARBA" id="ARBA00010699"/>
    </source>
</evidence>
<evidence type="ECO:0000313" key="8">
    <source>
        <dbReference type="EMBL" id="AIZ16105.1"/>
    </source>
</evidence>
<sequence length="322" mass="34207">MVRVLFAGTPEAAVPSLRKLAHDTEHFDVVAVLTRPDAPAGRGRKLMPSPVKQAALELGLPVMECDPSEETFLAALKATGAEAGAVVAYGRLLKEPVLDALPLGWYNLHFSLLPQWRGAAPVQRAIWAGESLTGASVFRIIKGMDEGPVLAQSTVEIGAHENAGELLERLAQDGANLLAASLQGMAEGQIQPVEQPQGAYEVAAKITHDDARMHFNVPAFALDRQIRACTPNPGAWCQLHEAADALEPIQLHVAKAVVAGADDESAPHGLKPGELKVTKHHVWVGTATDALELLVVKAQGKKQMGAAEWARGAHLTEGAFCD</sequence>
<dbReference type="InterPro" id="IPR005793">
    <property type="entry name" value="Formyl_trans_C"/>
</dbReference>
<comment type="function">
    <text evidence="5">Attaches a formyl group to the free amino group of methionyl-tRNA(fMet). The formyl group appears to play a dual role in the initiator identity of N-formylmethionyl-tRNA by promoting its recognition by IF2 and preventing the misappropriation of this tRNA by the elongation apparatus.</text>
</comment>
<dbReference type="InterPro" id="IPR011034">
    <property type="entry name" value="Formyl_transferase-like_C_sf"/>
</dbReference>
<dbReference type="Gene3D" id="3.40.50.12230">
    <property type="match status" value="1"/>
</dbReference>
<evidence type="ECO:0000256" key="2">
    <source>
        <dbReference type="ARBA" id="ARBA00012261"/>
    </source>
</evidence>
<evidence type="ECO:0000313" key="9">
    <source>
        <dbReference type="Proteomes" id="UP000030636"/>
    </source>
</evidence>
<evidence type="ECO:0000256" key="4">
    <source>
        <dbReference type="ARBA" id="ARBA00022917"/>
    </source>
</evidence>
<dbReference type="Pfam" id="PF02911">
    <property type="entry name" value="Formyl_trans_C"/>
    <property type="match status" value="1"/>
</dbReference>
<dbReference type="SUPFAM" id="SSF50486">
    <property type="entry name" value="FMT C-terminal domain-like"/>
    <property type="match status" value="1"/>
</dbReference>
<dbReference type="GO" id="GO:0004479">
    <property type="term" value="F:methionyl-tRNA formyltransferase activity"/>
    <property type="evidence" value="ECO:0007669"/>
    <property type="project" value="UniProtKB-UniRule"/>
</dbReference>
<dbReference type="KEGG" id="bpsp:AH67_03505"/>
<dbReference type="STRING" id="1447715.AH67_03505"/>
<evidence type="ECO:0000256" key="3">
    <source>
        <dbReference type="ARBA" id="ARBA00022679"/>
    </source>
</evidence>
<dbReference type="CDD" id="cd08646">
    <property type="entry name" value="FMT_core_Met-tRNA-FMT_N"/>
    <property type="match status" value="1"/>
</dbReference>
<proteinExistence type="inferred from homology"/>
<dbReference type="InterPro" id="IPR002376">
    <property type="entry name" value="Formyl_transf_N"/>
</dbReference>
<dbReference type="AlphaFoldDB" id="A0A0A7IA54"/>